<feature type="non-terminal residue" evidence="1">
    <location>
        <position position="62"/>
    </location>
</feature>
<dbReference type="EMBL" id="MU006702">
    <property type="protein sequence ID" value="KAF2633008.1"/>
    <property type="molecule type" value="Genomic_DNA"/>
</dbReference>
<proteinExistence type="predicted"/>
<reference evidence="1" key="1">
    <citation type="journal article" date="2020" name="Stud. Mycol.">
        <title>101 Dothideomycetes genomes: a test case for predicting lifestyles and emergence of pathogens.</title>
        <authorList>
            <person name="Haridas S."/>
            <person name="Albert R."/>
            <person name="Binder M."/>
            <person name="Bloem J."/>
            <person name="Labutti K."/>
            <person name="Salamov A."/>
            <person name="Andreopoulos B."/>
            <person name="Baker S."/>
            <person name="Barry K."/>
            <person name="Bills G."/>
            <person name="Bluhm B."/>
            <person name="Cannon C."/>
            <person name="Castanera R."/>
            <person name="Culley D."/>
            <person name="Daum C."/>
            <person name="Ezra D."/>
            <person name="Gonzalez J."/>
            <person name="Henrissat B."/>
            <person name="Kuo A."/>
            <person name="Liang C."/>
            <person name="Lipzen A."/>
            <person name="Lutzoni F."/>
            <person name="Magnuson J."/>
            <person name="Mondo S."/>
            <person name="Nolan M."/>
            <person name="Ohm R."/>
            <person name="Pangilinan J."/>
            <person name="Park H.-J."/>
            <person name="Ramirez L."/>
            <person name="Alfaro M."/>
            <person name="Sun H."/>
            <person name="Tritt A."/>
            <person name="Yoshinaga Y."/>
            <person name="Zwiers L.-H."/>
            <person name="Turgeon B."/>
            <person name="Goodwin S."/>
            <person name="Spatafora J."/>
            <person name="Crous P."/>
            <person name="Grigoriev I."/>
        </authorList>
    </citation>
    <scope>NUCLEOTIDE SEQUENCE</scope>
    <source>
        <strain evidence="1">CBS 525.71</strain>
    </source>
</reference>
<dbReference type="Proteomes" id="UP000799754">
    <property type="component" value="Unassembled WGS sequence"/>
</dbReference>
<gene>
    <name evidence="1" type="ORF">BU25DRAFT_309483</name>
</gene>
<evidence type="ECO:0000313" key="2">
    <source>
        <dbReference type="Proteomes" id="UP000799754"/>
    </source>
</evidence>
<protein>
    <submittedName>
        <fullName evidence="1">Uncharacterized protein</fullName>
    </submittedName>
</protein>
<feature type="non-terminal residue" evidence="1">
    <location>
        <position position="1"/>
    </location>
</feature>
<keyword evidence="2" id="KW-1185">Reference proteome</keyword>
<organism evidence="1 2">
    <name type="scientific">Macroventuria anomochaeta</name>
    <dbReference type="NCBI Taxonomy" id="301207"/>
    <lineage>
        <taxon>Eukaryota</taxon>
        <taxon>Fungi</taxon>
        <taxon>Dikarya</taxon>
        <taxon>Ascomycota</taxon>
        <taxon>Pezizomycotina</taxon>
        <taxon>Dothideomycetes</taxon>
        <taxon>Pleosporomycetidae</taxon>
        <taxon>Pleosporales</taxon>
        <taxon>Pleosporineae</taxon>
        <taxon>Didymellaceae</taxon>
        <taxon>Macroventuria</taxon>
    </lineage>
</organism>
<comment type="caution">
    <text evidence="1">The sequence shown here is derived from an EMBL/GenBank/DDBJ whole genome shotgun (WGS) entry which is preliminary data.</text>
</comment>
<accession>A0ACB6SI30</accession>
<name>A0ACB6SI30_9PLEO</name>
<sequence>DTFAARLATRIFKPSMAMAAAFGLAYQYDVLNAFLNAPLGQLVYVRTPEPEGRATVVVQAPK</sequence>
<evidence type="ECO:0000313" key="1">
    <source>
        <dbReference type="EMBL" id="KAF2633008.1"/>
    </source>
</evidence>